<dbReference type="EMBL" id="JAQQWN010000002">
    <property type="protein sequence ID" value="KAK8093638.1"/>
    <property type="molecule type" value="Genomic_DNA"/>
</dbReference>
<proteinExistence type="predicted"/>
<accession>A0ABR1XAD7</accession>
<reference evidence="2 3" key="1">
    <citation type="submission" date="2023-01" db="EMBL/GenBank/DDBJ databases">
        <title>Analysis of 21 Apiospora genomes using comparative genomics revels a genus with tremendous synthesis potential of carbohydrate active enzymes and secondary metabolites.</title>
        <authorList>
            <person name="Sorensen T."/>
        </authorList>
    </citation>
    <scope>NUCLEOTIDE SEQUENCE [LARGE SCALE GENOMIC DNA]</scope>
    <source>
        <strain evidence="2 3">CBS 114990</strain>
    </source>
</reference>
<protein>
    <submittedName>
        <fullName evidence="2">Uncharacterized protein</fullName>
    </submittedName>
</protein>
<comment type="caution">
    <text evidence="2">The sequence shown here is derived from an EMBL/GenBank/DDBJ whole genome shotgun (WGS) entry which is preliminary data.</text>
</comment>
<dbReference type="GeneID" id="92037698"/>
<evidence type="ECO:0000313" key="2">
    <source>
        <dbReference type="EMBL" id="KAK8093638.1"/>
    </source>
</evidence>
<gene>
    <name evidence="2" type="ORF">PG997_000323</name>
</gene>
<feature type="region of interest" description="Disordered" evidence="1">
    <location>
        <begin position="1"/>
        <end position="20"/>
    </location>
</feature>
<evidence type="ECO:0000256" key="1">
    <source>
        <dbReference type="SAM" id="MobiDB-lite"/>
    </source>
</evidence>
<sequence>MFTFSEPSWESPAPAETSQLQPYNAFAHPLSEMMSCKMIPAITPELQSLQSPLAGEIVTSAAWLGRATVEPLLTEGTVSELEIRN</sequence>
<name>A0ABR1XAD7_9PEZI</name>
<organism evidence="2 3">
    <name type="scientific">Apiospora hydei</name>
    <dbReference type="NCBI Taxonomy" id="1337664"/>
    <lineage>
        <taxon>Eukaryota</taxon>
        <taxon>Fungi</taxon>
        <taxon>Dikarya</taxon>
        <taxon>Ascomycota</taxon>
        <taxon>Pezizomycotina</taxon>
        <taxon>Sordariomycetes</taxon>
        <taxon>Xylariomycetidae</taxon>
        <taxon>Amphisphaeriales</taxon>
        <taxon>Apiosporaceae</taxon>
        <taxon>Apiospora</taxon>
    </lineage>
</organism>
<evidence type="ECO:0000313" key="3">
    <source>
        <dbReference type="Proteomes" id="UP001433268"/>
    </source>
</evidence>
<dbReference type="RefSeq" id="XP_066674411.1">
    <property type="nucleotide sequence ID" value="XM_066804638.1"/>
</dbReference>
<keyword evidence="3" id="KW-1185">Reference proteome</keyword>
<dbReference type="Proteomes" id="UP001433268">
    <property type="component" value="Unassembled WGS sequence"/>
</dbReference>